<protein>
    <submittedName>
        <fullName evidence="1">Uncharacterized protein</fullName>
    </submittedName>
</protein>
<evidence type="ECO:0000313" key="1">
    <source>
        <dbReference type="EMBL" id="KAK0645519.1"/>
    </source>
</evidence>
<dbReference type="Proteomes" id="UP001174936">
    <property type="component" value="Unassembled WGS sequence"/>
</dbReference>
<sequence length="222" mass="25113">MLRVGSWPGWCICSFRCCQWLSKLICPRHLVAALRTSRYHHRNFASCSINSSPPLISLITRHLGLQMSNALVSAQHGDRYRGCEAYDPLVARSLQTETFGDWLAKRRRIEREAVQLSRIRASREAGCETCATLLDAGDALSPGWVDSYHEVDPMIRPYRDFEDSDFRVQFLSLEGRPCIGINYVTNDPLAKFQTPTLSRPITSRLAVVSHSRSGEAFRRIAA</sequence>
<keyword evidence="2" id="KW-1185">Reference proteome</keyword>
<dbReference type="EMBL" id="JAULSV010000004">
    <property type="protein sequence ID" value="KAK0645519.1"/>
    <property type="molecule type" value="Genomic_DNA"/>
</dbReference>
<reference evidence="1" key="1">
    <citation type="submission" date="2023-06" db="EMBL/GenBank/DDBJ databases">
        <title>Genome-scale phylogeny and comparative genomics of the fungal order Sordariales.</title>
        <authorList>
            <consortium name="Lawrence Berkeley National Laboratory"/>
            <person name="Hensen N."/>
            <person name="Bonometti L."/>
            <person name="Westerberg I."/>
            <person name="Brannstrom I.O."/>
            <person name="Guillou S."/>
            <person name="Cros-Aarteil S."/>
            <person name="Calhoun S."/>
            <person name="Haridas S."/>
            <person name="Kuo A."/>
            <person name="Mondo S."/>
            <person name="Pangilinan J."/>
            <person name="Riley R."/>
            <person name="Labutti K."/>
            <person name="Andreopoulos B."/>
            <person name="Lipzen A."/>
            <person name="Chen C."/>
            <person name="Yanf M."/>
            <person name="Daum C."/>
            <person name="Ng V."/>
            <person name="Clum A."/>
            <person name="Steindorff A."/>
            <person name="Ohm R."/>
            <person name="Martin F."/>
            <person name="Silar P."/>
            <person name="Natvig D."/>
            <person name="Lalanne C."/>
            <person name="Gautier V."/>
            <person name="Ament-Velasquez S.L."/>
            <person name="Kruys A."/>
            <person name="Hutchinson M.I."/>
            <person name="Powell A.J."/>
            <person name="Barry K."/>
            <person name="Miller A.N."/>
            <person name="Grigoriev I.V."/>
            <person name="Debuchy R."/>
            <person name="Gladieux P."/>
            <person name="Thoren M.H."/>
            <person name="Johannesson H."/>
        </authorList>
    </citation>
    <scope>NUCLEOTIDE SEQUENCE</scope>
    <source>
        <strain evidence="1">SMH2532-1</strain>
    </source>
</reference>
<name>A0AA39Y4E7_9PEZI</name>
<accession>A0AA39Y4E7</accession>
<comment type="caution">
    <text evidence="1">The sequence shown here is derived from an EMBL/GenBank/DDBJ whole genome shotgun (WGS) entry which is preliminary data.</text>
</comment>
<dbReference type="AlphaFoldDB" id="A0AA39Y4E7"/>
<proteinExistence type="predicted"/>
<gene>
    <name evidence="1" type="ORF">B0T16DRAFT_141149</name>
</gene>
<evidence type="ECO:0000313" key="2">
    <source>
        <dbReference type="Proteomes" id="UP001174936"/>
    </source>
</evidence>
<organism evidence="1 2">
    <name type="scientific">Cercophora newfieldiana</name>
    <dbReference type="NCBI Taxonomy" id="92897"/>
    <lineage>
        <taxon>Eukaryota</taxon>
        <taxon>Fungi</taxon>
        <taxon>Dikarya</taxon>
        <taxon>Ascomycota</taxon>
        <taxon>Pezizomycotina</taxon>
        <taxon>Sordariomycetes</taxon>
        <taxon>Sordariomycetidae</taxon>
        <taxon>Sordariales</taxon>
        <taxon>Lasiosphaeriaceae</taxon>
        <taxon>Cercophora</taxon>
    </lineage>
</organism>